<feature type="region of interest" description="Disordered" evidence="13">
    <location>
        <begin position="40"/>
        <end position="63"/>
    </location>
</feature>
<evidence type="ECO:0000256" key="4">
    <source>
        <dbReference type="ARBA" id="ARBA00022729"/>
    </source>
</evidence>
<dbReference type="InterPro" id="IPR023828">
    <property type="entry name" value="Peptidase_S8_Ser-AS"/>
</dbReference>
<reference evidence="16 17" key="1">
    <citation type="submission" date="2019-01" db="EMBL/GenBank/DDBJ databases">
        <title>A draft genome assembly of the solar-powered sea slug Elysia chlorotica.</title>
        <authorList>
            <person name="Cai H."/>
            <person name="Li Q."/>
            <person name="Fang X."/>
            <person name="Li J."/>
            <person name="Curtis N.E."/>
            <person name="Altenburger A."/>
            <person name="Shibata T."/>
            <person name="Feng M."/>
            <person name="Maeda T."/>
            <person name="Schwartz J.A."/>
            <person name="Shigenobu S."/>
            <person name="Lundholm N."/>
            <person name="Nishiyama T."/>
            <person name="Yang H."/>
            <person name="Hasebe M."/>
            <person name="Li S."/>
            <person name="Pierce S.K."/>
            <person name="Wang J."/>
        </authorList>
    </citation>
    <scope>NUCLEOTIDE SEQUENCE [LARGE SCALE GENOMIC DNA]</scope>
    <source>
        <strain evidence="16">EC2010</strain>
        <tissue evidence="16">Whole organism of an adult</tissue>
    </source>
</reference>
<feature type="active site" description="Charge relay system" evidence="10 11">
    <location>
        <position position="237"/>
    </location>
</feature>
<dbReference type="OrthoDB" id="300641at2759"/>
<feature type="active site" description="Charge relay system" evidence="10 11">
    <location>
        <position position="63"/>
    </location>
</feature>
<evidence type="ECO:0000313" key="16">
    <source>
        <dbReference type="EMBL" id="RUS76822.1"/>
    </source>
</evidence>
<evidence type="ECO:0000259" key="15">
    <source>
        <dbReference type="PROSITE" id="PS51829"/>
    </source>
</evidence>
<keyword evidence="9" id="KW-0325">Glycoprotein</keyword>
<dbReference type="Gene3D" id="2.10.220.10">
    <property type="entry name" value="Hormone Receptor, Insulin-like Growth Factor Receptor 1, Chain A, domain 2"/>
    <property type="match status" value="1"/>
</dbReference>
<dbReference type="GO" id="GO:0016486">
    <property type="term" value="P:peptide hormone processing"/>
    <property type="evidence" value="ECO:0007669"/>
    <property type="project" value="TreeGrafter"/>
</dbReference>
<dbReference type="FunFam" id="2.60.120.260:FF:000006">
    <property type="entry name" value="Proprotein convertase subtilisin/kexin type 5"/>
    <property type="match status" value="1"/>
</dbReference>
<dbReference type="Proteomes" id="UP000271974">
    <property type="component" value="Unassembled WGS sequence"/>
</dbReference>
<dbReference type="PANTHER" id="PTHR42884:SF3">
    <property type="entry name" value="FURIN-LIKE PROTEASE 1, ISOFORMS 1_1-X_2"/>
    <property type="match status" value="1"/>
</dbReference>
<dbReference type="InterPro" id="IPR015500">
    <property type="entry name" value="Peptidase_S8_subtilisin-rel"/>
</dbReference>
<keyword evidence="14" id="KW-0812">Transmembrane</keyword>
<dbReference type="PROSITE" id="PS00136">
    <property type="entry name" value="SUBTILASE_ASP"/>
    <property type="match status" value="1"/>
</dbReference>
<keyword evidence="8" id="KW-1015">Disulfide bond</keyword>
<keyword evidence="14" id="KW-0472">Membrane</keyword>
<dbReference type="InterPro" id="IPR002884">
    <property type="entry name" value="P_dom"/>
</dbReference>
<evidence type="ECO:0000256" key="2">
    <source>
        <dbReference type="ARBA" id="ARBA00022670"/>
    </source>
</evidence>
<dbReference type="InterPro" id="IPR036852">
    <property type="entry name" value="Peptidase_S8/S53_dom_sf"/>
</dbReference>
<evidence type="ECO:0000256" key="7">
    <source>
        <dbReference type="ARBA" id="ARBA00023145"/>
    </source>
</evidence>
<keyword evidence="3" id="KW-0165">Cleavage on pair of basic residues</keyword>
<keyword evidence="6 11" id="KW-0720">Serine protease</keyword>
<gene>
    <name evidence="16" type="ORF">EGW08_015420</name>
</gene>
<dbReference type="Gene3D" id="2.60.120.260">
    <property type="entry name" value="Galactose-binding domain-like"/>
    <property type="match status" value="1"/>
</dbReference>
<dbReference type="InterPro" id="IPR034182">
    <property type="entry name" value="Kexin/furin"/>
</dbReference>
<dbReference type="PROSITE" id="PS00138">
    <property type="entry name" value="SUBTILASE_SER"/>
    <property type="match status" value="1"/>
</dbReference>
<organism evidence="16 17">
    <name type="scientific">Elysia chlorotica</name>
    <name type="common">Eastern emerald elysia</name>
    <name type="synonym">Sea slug</name>
    <dbReference type="NCBI Taxonomy" id="188477"/>
    <lineage>
        <taxon>Eukaryota</taxon>
        <taxon>Metazoa</taxon>
        <taxon>Spiralia</taxon>
        <taxon>Lophotrochozoa</taxon>
        <taxon>Mollusca</taxon>
        <taxon>Gastropoda</taxon>
        <taxon>Heterobranchia</taxon>
        <taxon>Euthyneura</taxon>
        <taxon>Panpulmonata</taxon>
        <taxon>Sacoglossa</taxon>
        <taxon>Placobranchoidea</taxon>
        <taxon>Plakobranchidae</taxon>
        <taxon>Elysia</taxon>
    </lineage>
</organism>
<comment type="cofactor">
    <cofactor evidence="1">
        <name>Ca(2+)</name>
        <dbReference type="ChEBI" id="CHEBI:29108"/>
    </cofactor>
</comment>
<evidence type="ECO:0000256" key="5">
    <source>
        <dbReference type="ARBA" id="ARBA00022801"/>
    </source>
</evidence>
<dbReference type="InterPro" id="IPR009030">
    <property type="entry name" value="Growth_fac_rcpt_cys_sf"/>
</dbReference>
<evidence type="ECO:0000256" key="1">
    <source>
        <dbReference type="ARBA" id="ARBA00001913"/>
    </source>
</evidence>
<evidence type="ECO:0000256" key="11">
    <source>
        <dbReference type="PROSITE-ProRule" id="PRU01240"/>
    </source>
</evidence>
<evidence type="ECO:0000256" key="8">
    <source>
        <dbReference type="ARBA" id="ARBA00023157"/>
    </source>
</evidence>
<dbReference type="PANTHER" id="PTHR42884">
    <property type="entry name" value="PROPROTEIN CONVERTASE SUBTILISIN/KEXIN-RELATED"/>
    <property type="match status" value="1"/>
</dbReference>
<feature type="compositionally biased region" description="Basic and acidic residues" evidence="13">
    <location>
        <begin position="45"/>
        <end position="63"/>
    </location>
</feature>
<dbReference type="AlphaFoldDB" id="A0A3S1HCW7"/>
<evidence type="ECO:0000256" key="10">
    <source>
        <dbReference type="PIRSR" id="PIRSR615500-1"/>
    </source>
</evidence>
<dbReference type="InterPro" id="IPR008979">
    <property type="entry name" value="Galactose-bd-like_sf"/>
</dbReference>
<name>A0A3S1HCW7_ELYCH</name>
<dbReference type="SUPFAM" id="SSF52743">
    <property type="entry name" value="Subtilisin-like"/>
    <property type="match status" value="1"/>
</dbReference>
<feature type="transmembrane region" description="Helical" evidence="14">
    <location>
        <begin position="646"/>
        <end position="669"/>
    </location>
</feature>
<dbReference type="InterPro" id="IPR022398">
    <property type="entry name" value="Peptidase_S8_His-AS"/>
</dbReference>
<dbReference type="Pfam" id="PF00082">
    <property type="entry name" value="Peptidase_S8"/>
    <property type="match status" value="1"/>
</dbReference>
<dbReference type="InterPro" id="IPR006212">
    <property type="entry name" value="Furin_repeat"/>
</dbReference>
<keyword evidence="2 11" id="KW-0645">Protease</keyword>
<dbReference type="EMBL" id="RQTK01000633">
    <property type="protein sequence ID" value="RUS76822.1"/>
    <property type="molecule type" value="Genomic_DNA"/>
</dbReference>
<proteinExistence type="inferred from homology"/>
<dbReference type="Gene3D" id="3.40.50.200">
    <property type="entry name" value="Peptidase S8/S53 domain"/>
    <property type="match status" value="1"/>
</dbReference>
<feature type="domain" description="P/Homo B" evidence="15">
    <location>
        <begin position="312"/>
        <end position="452"/>
    </location>
</feature>
<dbReference type="Pfam" id="PF01483">
    <property type="entry name" value="P_proprotein"/>
    <property type="match status" value="1"/>
</dbReference>
<keyword evidence="4" id="KW-0732">Signal</keyword>
<evidence type="ECO:0000256" key="3">
    <source>
        <dbReference type="ARBA" id="ARBA00022685"/>
    </source>
</evidence>
<dbReference type="PROSITE" id="PS51892">
    <property type="entry name" value="SUBTILASE"/>
    <property type="match status" value="1"/>
</dbReference>
<evidence type="ECO:0000256" key="12">
    <source>
        <dbReference type="RuleBase" id="RU003355"/>
    </source>
</evidence>
<dbReference type="PROSITE" id="PS00137">
    <property type="entry name" value="SUBTILASE_HIS"/>
    <property type="match status" value="1"/>
</dbReference>
<dbReference type="GO" id="GO:0000139">
    <property type="term" value="C:Golgi membrane"/>
    <property type="evidence" value="ECO:0007669"/>
    <property type="project" value="TreeGrafter"/>
</dbReference>
<dbReference type="CDD" id="cd04059">
    <property type="entry name" value="Peptidases_S8_Protein_convertases_Kexins_Furin-like"/>
    <property type="match status" value="1"/>
</dbReference>
<evidence type="ECO:0000256" key="9">
    <source>
        <dbReference type="ARBA" id="ARBA00023180"/>
    </source>
</evidence>
<evidence type="ECO:0000256" key="13">
    <source>
        <dbReference type="SAM" id="MobiDB-lite"/>
    </source>
</evidence>
<dbReference type="InterPro" id="IPR023827">
    <property type="entry name" value="Peptidase_S8_Asp-AS"/>
</dbReference>
<keyword evidence="7" id="KW-0865">Zymogen</keyword>
<dbReference type="FunFam" id="3.40.50.200:FF:000001">
    <property type="entry name" value="Furin 2, isoform B"/>
    <property type="match status" value="1"/>
</dbReference>
<feature type="active site" description="Charge relay system" evidence="10 11">
    <location>
        <position position="22"/>
    </location>
</feature>
<evidence type="ECO:0000256" key="14">
    <source>
        <dbReference type="SAM" id="Phobius"/>
    </source>
</evidence>
<dbReference type="SMART" id="SM00261">
    <property type="entry name" value="FU"/>
    <property type="match status" value="3"/>
</dbReference>
<keyword evidence="14" id="KW-1133">Transmembrane helix</keyword>
<dbReference type="STRING" id="188477.A0A3S1HCW7"/>
<accession>A0A3S1HCW7</accession>
<sequence length="715" mass="77713">MNVMEAWKKGFTGKNVVVTILDDGLEHQHQDLRRNYDPYASYDINQHDPDPVPRYDPSNENRHGTRCAGEVAAEANNTHCTVGIAPDSRIGGIRMLDGDVFDAVEAASLSFNRSHIDIYSASWGPDDDGKVVDGPGKLAMKAFIEGINEGRNGKGSIFVWASGNGGSARDSCNCDGYTNSIFTVSISSTSETGKKPWYLEECSSTLATTYSSGAIHEKQMATTDLHNRCTTTHTGTSASAPLAAGIIAMVLEANKDLTWRDVQYITLMTARPEPIQDGQWITNALGRKVSLRYGYGLMDASAMVDLALKWRNVPEKHECVSVSPDTDILLQPKQKYSSKLEVFGCQGQPDREINFLEHVQARVSLTFYRRGQVILYLTSPSGTRSKLLQERPSDMSAGGFDNWPFLSVQFWGEQPQGVWTLDIEDAGRDVWGSTGGGKLSSWSLVLHGTAIQPVQLKDSSGGDQPPTDPVPSSIATSTTPKFETVHPLMCHEECKDDQCSGPLPQHCEECKHFRIGSDCVPECPGQHYVADGDHVCHPCDASCASCSGPTLLQCLSCPPGHQEHMNKDKSGEVPHYICSPECLPGYYISSNSCLPCDRMCKDCEGGPSLCTACHDGGGSPTPEGACELGGPPGRGRLVTPSTKSPVMFLVALGILISIMMVVTGAGVVYSYRSRLFCFSNISSRPRYGMVPNDDEEEEANIRLKYNDGLDDDYGA</sequence>
<feature type="region of interest" description="Disordered" evidence="13">
    <location>
        <begin position="455"/>
        <end position="477"/>
    </location>
</feature>
<keyword evidence="17" id="KW-1185">Reference proteome</keyword>
<evidence type="ECO:0000313" key="17">
    <source>
        <dbReference type="Proteomes" id="UP000271974"/>
    </source>
</evidence>
<dbReference type="CDD" id="cd00064">
    <property type="entry name" value="FU"/>
    <property type="match status" value="2"/>
</dbReference>
<protein>
    <recommendedName>
        <fullName evidence="15">P/Homo B domain-containing protein</fullName>
    </recommendedName>
</protein>
<dbReference type="PRINTS" id="PR00723">
    <property type="entry name" value="SUBTILISIN"/>
</dbReference>
<comment type="similarity">
    <text evidence="11 12">Belongs to the peptidase S8 family.</text>
</comment>
<dbReference type="InterPro" id="IPR000209">
    <property type="entry name" value="Peptidase_S8/S53_dom"/>
</dbReference>
<dbReference type="GO" id="GO:0005802">
    <property type="term" value="C:trans-Golgi network"/>
    <property type="evidence" value="ECO:0007669"/>
    <property type="project" value="TreeGrafter"/>
</dbReference>
<keyword evidence="5 11" id="KW-0378">Hydrolase</keyword>
<dbReference type="SUPFAM" id="SSF49785">
    <property type="entry name" value="Galactose-binding domain-like"/>
    <property type="match status" value="1"/>
</dbReference>
<comment type="caution">
    <text evidence="16">The sequence shown here is derived from an EMBL/GenBank/DDBJ whole genome shotgun (WGS) entry which is preliminary data.</text>
</comment>
<dbReference type="GO" id="GO:0004252">
    <property type="term" value="F:serine-type endopeptidase activity"/>
    <property type="evidence" value="ECO:0007669"/>
    <property type="project" value="UniProtKB-UniRule"/>
</dbReference>
<evidence type="ECO:0000256" key="6">
    <source>
        <dbReference type="ARBA" id="ARBA00022825"/>
    </source>
</evidence>
<dbReference type="PROSITE" id="PS51829">
    <property type="entry name" value="P_HOMO_B"/>
    <property type="match status" value="1"/>
</dbReference>
<dbReference type="SUPFAM" id="SSF57184">
    <property type="entry name" value="Growth factor receptor domain"/>
    <property type="match status" value="1"/>
</dbReference>